<evidence type="ECO:0000313" key="2">
    <source>
        <dbReference type="EMBL" id="KAK1361819.1"/>
    </source>
</evidence>
<proteinExistence type="predicted"/>
<comment type="caution">
    <text evidence="2">The sequence shown here is derived from an EMBL/GenBank/DDBJ whole genome shotgun (WGS) entry which is preliminary data.</text>
</comment>
<organism evidence="2 3">
    <name type="scientific">Heracleum sosnowskyi</name>
    <dbReference type="NCBI Taxonomy" id="360622"/>
    <lineage>
        <taxon>Eukaryota</taxon>
        <taxon>Viridiplantae</taxon>
        <taxon>Streptophyta</taxon>
        <taxon>Embryophyta</taxon>
        <taxon>Tracheophyta</taxon>
        <taxon>Spermatophyta</taxon>
        <taxon>Magnoliopsida</taxon>
        <taxon>eudicotyledons</taxon>
        <taxon>Gunneridae</taxon>
        <taxon>Pentapetalae</taxon>
        <taxon>asterids</taxon>
        <taxon>campanulids</taxon>
        <taxon>Apiales</taxon>
        <taxon>Apiaceae</taxon>
        <taxon>Apioideae</taxon>
        <taxon>apioid superclade</taxon>
        <taxon>Tordylieae</taxon>
        <taxon>Tordyliinae</taxon>
        <taxon>Heracleum</taxon>
    </lineage>
</organism>
<name>A0AAD8M6U5_9APIA</name>
<reference evidence="2" key="2">
    <citation type="submission" date="2023-05" db="EMBL/GenBank/DDBJ databases">
        <authorList>
            <person name="Schelkunov M.I."/>
        </authorList>
    </citation>
    <scope>NUCLEOTIDE SEQUENCE</scope>
    <source>
        <strain evidence="2">Hsosn_3</strain>
        <tissue evidence="2">Leaf</tissue>
    </source>
</reference>
<dbReference type="PANTHER" id="PTHR47871">
    <property type="entry name" value="NAC DOMAIN-CONTAINING PROTEIN 8"/>
    <property type="match status" value="1"/>
</dbReference>
<feature type="region of interest" description="Disordered" evidence="1">
    <location>
        <begin position="378"/>
        <end position="399"/>
    </location>
</feature>
<dbReference type="EMBL" id="JAUIZM010000010">
    <property type="protein sequence ID" value="KAK1361819.1"/>
    <property type="molecule type" value="Genomic_DNA"/>
</dbReference>
<reference evidence="2" key="1">
    <citation type="submission" date="2023-02" db="EMBL/GenBank/DDBJ databases">
        <title>Genome of toxic invasive species Heracleum sosnowskyi carries increased number of genes despite the absence of recent whole-genome duplications.</title>
        <authorList>
            <person name="Schelkunov M."/>
            <person name="Shtratnikova V."/>
            <person name="Makarenko M."/>
            <person name="Klepikova A."/>
            <person name="Omelchenko D."/>
            <person name="Novikova G."/>
            <person name="Obukhova E."/>
            <person name="Bogdanov V."/>
            <person name="Penin A."/>
            <person name="Logacheva M."/>
        </authorList>
    </citation>
    <scope>NUCLEOTIDE SEQUENCE</scope>
    <source>
        <strain evidence="2">Hsosn_3</strain>
        <tissue evidence="2">Leaf</tissue>
    </source>
</reference>
<gene>
    <name evidence="2" type="ORF">POM88_046293</name>
</gene>
<keyword evidence="3" id="KW-1185">Reference proteome</keyword>
<dbReference type="AlphaFoldDB" id="A0AAD8M6U5"/>
<evidence type="ECO:0000313" key="3">
    <source>
        <dbReference type="Proteomes" id="UP001237642"/>
    </source>
</evidence>
<protein>
    <submittedName>
        <fullName evidence="2">High-affinity branched-chain amino acid transport system permease protein like</fullName>
    </submittedName>
</protein>
<accession>A0AAD8M6U5</accession>
<sequence>MDQNIKSEKNWSEELDHLPLKQRLKKLRASNLLSRVHNTKVEQQVTDLVVAAVDVVKNENQECVLQDVDSAYLLVEGKRERFPLEECQYGRTRKCCIPKIEQDTCCSSNHVVASELKVGVGRAEAGRDNLLNSTVNCVDDGCSADVKAINSNSEIPAYILDDLDHVDLKERRRMLLSRKPLDLTKPVSKDNIIGSAATVAGCLHDAVTDKEDSCSVIEYSSKGHSGSATVPPLTYAHQSSRNTTRSEYIISTHTKDQCSSVITSQGHELCGVKDVLSGKHNTVLNTPLATSMNVKLEPLENNELDKNILENSLMANLVAVKSEPITSDAFSEDELDHMLLSARIKLLTSGQIAKADIYSKNSRKTVISSLDCQPILSKSDPPARIKPSRKRKRTATDSVETALEEDAPGLLQVLVDKGVLIDEMKLYGQTDIDEAIDESLTEFSDLEAVISKLFSQRQSLLKLATLKGTKGEKTSYCLACLISLVEQARYLQFRKWPVEWGWCRDLQSFIFVFERHNRIVLERPEYGYATYFFELVDSLTVDWQIKRLVTTMKLTSCSRTALIENKALKVGEELTEGEAGVLADYGWIPDTGLGTMLNYRDRVVHDRKNEAADSSEWRSKIGNLLMDGFNGGTIISTSLPKKFADNSIVHNSLIKLEI</sequence>
<dbReference type="PANTHER" id="PTHR47871:SF2">
    <property type="entry name" value="OS03G0221300 PROTEIN"/>
    <property type="match status" value="1"/>
</dbReference>
<evidence type="ECO:0000256" key="1">
    <source>
        <dbReference type="SAM" id="MobiDB-lite"/>
    </source>
</evidence>
<dbReference type="Proteomes" id="UP001237642">
    <property type="component" value="Unassembled WGS sequence"/>
</dbReference>